<proteinExistence type="inferred from homology"/>
<evidence type="ECO:0000256" key="7">
    <source>
        <dbReference type="SAM" id="SignalP"/>
    </source>
</evidence>
<keyword evidence="2" id="KW-0479">Metal-binding</keyword>
<dbReference type="Gene3D" id="3.30.2010.10">
    <property type="entry name" value="Metalloproteases ('zincins'), catalytic domain"/>
    <property type="match status" value="1"/>
</dbReference>
<reference evidence="10" key="1">
    <citation type="journal article" date="2019" name="Int. J. Syst. Evol. Microbiol.">
        <title>The Global Catalogue of Microorganisms (GCM) 10K type strain sequencing project: providing services to taxonomists for standard genome sequencing and annotation.</title>
        <authorList>
            <consortium name="The Broad Institute Genomics Platform"/>
            <consortium name="The Broad Institute Genome Sequencing Center for Infectious Disease"/>
            <person name="Wu L."/>
            <person name="Ma J."/>
        </authorList>
    </citation>
    <scope>NUCLEOTIDE SEQUENCE [LARGE SCALE GENOMIC DNA]</scope>
    <source>
        <strain evidence="10">KCTC 52277</strain>
    </source>
</reference>
<sequence>MKISVKLAALALTLTMAGCATHQSPTGRSQMLMHSEAEMAQLGQVSFEQLKQQEKVSSDPASIAYVNCIADRITGVLPAQQWEVVLFDSPQVNAFALPGGYIGVYTGMLNVAQNEDQLAAVMGHEVAHVLARHSNEKVSRSELTGTGLQILNIGLAAYGVESAGTITQLAALGTNVFFTLPYGREQETEADIMGVELMARAGFDPAASVDLWHNMAKASEGAPPEMLSTHPSHSTRINELTAQQQSAQQYYQAAKAMNWPTCSKPK</sequence>
<dbReference type="PANTHER" id="PTHR22726">
    <property type="entry name" value="METALLOENDOPEPTIDASE OMA1"/>
    <property type="match status" value="1"/>
</dbReference>
<feature type="domain" description="Peptidase M48" evidence="8">
    <location>
        <begin position="77"/>
        <end position="242"/>
    </location>
</feature>
<keyword evidence="5 6" id="KW-0482">Metalloprotease</keyword>
<evidence type="ECO:0000259" key="8">
    <source>
        <dbReference type="Pfam" id="PF01435"/>
    </source>
</evidence>
<dbReference type="RefSeq" id="WP_248935352.1">
    <property type="nucleotide sequence ID" value="NZ_JAKILF010000002.1"/>
</dbReference>
<keyword evidence="1 6" id="KW-0645">Protease</keyword>
<evidence type="ECO:0000256" key="2">
    <source>
        <dbReference type="ARBA" id="ARBA00022723"/>
    </source>
</evidence>
<dbReference type="InterPro" id="IPR051156">
    <property type="entry name" value="Mito/Outer_Membr_Metalloprot"/>
</dbReference>
<accession>A0ABV7GBZ5</accession>
<feature type="signal peptide" evidence="7">
    <location>
        <begin position="1"/>
        <end position="22"/>
    </location>
</feature>
<keyword evidence="7" id="KW-0732">Signal</keyword>
<keyword evidence="3 6" id="KW-0378">Hydrolase</keyword>
<evidence type="ECO:0000256" key="4">
    <source>
        <dbReference type="ARBA" id="ARBA00022833"/>
    </source>
</evidence>
<evidence type="ECO:0000256" key="6">
    <source>
        <dbReference type="RuleBase" id="RU003983"/>
    </source>
</evidence>
<dbReference type="Proteomes" id="UP001595621">
    <property type="component" value="Unassembled WGS sequence"/>
</dbReference>
<gene>
    <name evidence="9" type="ORF">ACFOE0_03995</name>
</gene>
<comment type="similarity">
    <text evidence="6">Belongs to the peptidase M48 family.</text>
</comment>
<feature type="chain" id="PRO_5047027680" evidence="7">
    <location>
        <begin position="23"/>
        <end position="266"/>
    </location>
</feature>
<dbReference type="CDD" id="cd07331">
    <property type="entry name" value="M48C_Oma1_like"/>
    <property type="match status" value="1"/>
</dbReference>
<name>A0ABV7GBZ5_9GAMM</name>
<protein>
    <submittedName>
        <fullName evidence="9">M48 family metallopeptidase</fullName>
    </submittedName>
</protein>
<dbReference type="EMBL" id="JBHRTD010000006">
    <property type="protein sequence ID" value="MFC3137347.1"/>
    <property type="molecule type" value="Genomic_DNA"/>
</dbReference>
<comment type="caution">
    <text evidence="9">The sequence shown here is derived from an EMBL/GenBank/DDBJ whole genome shotgun (WGS) entry which is preliminary data.</text>
</comment>
<comment type="cofactor">
    <cofactor evidence="6">
        <name>Zn(2+)</name>
        <dbReference type="ChEBI" id="CHEBI:29105"/>
    </cofactor>
    <text evidence="6">Binds 1 zinc ion per subunit.</text>
</comment>
<dbReference type="PANTHER" id="PTHR22726:SF24">
    <property type="entry name" value="M48 FAMILY METALLOPEPTIDASE"/>
    <property type="match status" value="1"/>
</dbReference>
<organism evidence="9 10">
    <name type="scientific">Shewanella submarina</name>
    <dbReference type="NCBI Taxonomy" id="2016376"/>
    <lineage>
        <taxon>Bacteria</taxon>
        <taxon>Pseudomonadati</taxon>
        <taxon>Pseudomonadota</taxon>
        <taxon>Gammaproteobacteria</taxon>
        <taxon>Alteromonadales</taxon>
        <taxon>Shewanellaceae</taxon>
        <taxon>Shewanella</taxon>
    </lineage>
</organism>
<keyword evidence="10" id="KW-1185">Reference proteome</keyword>
<dbReference type="PROSITE" id="PS51257">
    <property type="entry name" value="PROKAR_LIPOPROTEIN"/>
    <property type="match status" value="1"/>
</dbReference>
<dbReference type="InterPro" id="IPR001915">
    <property type="entry name" value="Peptidase_M48"/>
</dbReference>
<evidence type="ECO:0000313" key="10">
    <source>
        <dbReference type="Proteomes" id="UP001595621"/>
    </source>
</evidence>
<dbReference type="Pfam" id="PF01435">
    <property type="entry name" value="Peptidase_M48"/>
    <property type="match status" value="1"/>
</dbReference>
<evidence type="ECO:0000256" key="3">
    <source>
        <dbReference type="ARBA" id="ARBA00022801"/>
    </source>
</evidence>
<evidence type="ECO:0000313" key="9">
    <source>
        <dbReference type="EMBL" id="MFC3137347.1"/>
    </source>
</evidence>
<evidence type="ECO:0000256" key="1">
    <source>
        <dbReference type="ARBA" id="ARBA00022670"/>
    </source>
</evidence>
<evidence type="ECO:0000256" key="5">
    <source>
        <dbReference type="ARBA" id="ARBA00023049"/>
    </source>
</evidence>
<keyword evidence="4 6" id="KW-0862">Zinc</keyword>